<evidence type="ECO:0000256" key="4">
    <source>
        <dbReference type="ARBA" id="ARBA00022729"/>
    </source>
</evidence>
<dbReference type="Gene3D" id="2.40.170.20">
    <property type="entry name" value="TonB-dependent receptor, beta-barrel domain"/>
    <property type="match status" value="1"/>
</dbReference>
<evidence type="ECO:0000256" key="1">
    <source>
        <dbReference type="ARBA" id="ARBA00004571"/>
    </source>
</evidence>
<dbReference type="InterPro" id="IPR036942">
    <property type="entry name" value="Beta-barrel_TonB_sf"/>
</dbReference>
<dbReference type="InterPro" id="IPR039426">
    <property type="entry name" value="TonB-dep_rcpt-like"/>
</dbReference>
<organism evidence="7">
    <name type="scientific">hydrocarbon metagenome</name>
    <dbReference type="NCBI Taxonomy" id="938273"/>
    <lineage>
        <taxon>unclassified sequences</taxon>
        <taxon>metagenomes</taxon>
        <taxon>ecological metagenomes</taxon>
    </lineage>
</organism>
<evidence type="ECO:0000313" key="7">
    <source>
        <dbReference type="EMBL" id="KUG26119.1"/>
    </source>
</evidence>
<sequence>MVSGRMLYLDKLQEAFLDDQNYPLYNFYDINAKISANVTDNDMISISAYTGDDNLTSPSNSEDVEYNISWKNTFVNLSWLNVPAQNKYTLFSFNYTSYEFNTLILDKAPDAFKQDFFSTSKIEDYSIKGEGQYLSTEKHSVKIGAEVIIHRFNLLNNNFYTSEIESDERIENSLVGLEGSVFIQDEWRITPLLTANLGLRLYGFPKARYFSPEPRAALKYAVTDKFFLKAAYGVGNQFLHLIVRNDVVLPTDMWFPSTPEIKPTYAQQGIFGLEWVSNDKQYLLSAEAYYKDMQKLYEYSDTSTFTFEEKIENQLTEGSGVAYGVELFLNKRSGDFTGWIGYTLAWTERNFNSLNRGITFYPRYDRRHDISVVITYQLSENWEFGMTWNYASGQAYTMPTGQYYFPSIYSSNETGRDIYLDYTNINEYRLPDYHKMDVSATYNFNWVELPCKLTLSVYNIYNKQNAFARYIDYEFNESTNIATPVLKQFTLFPILPTISLSVRL</sequence>
<keyword evidence="6" id="KW-0998">Cell outer membrane</keyword>
<keyword evidence="5" id="KW-0472">Membrane</keyword>
<dbReference type="PANTHER" id="PTHR30069">
    <property type="entry name" value="TONB-DEPENDENT OUTER MEMBRANE RECEPTOR"/>
    <property type="match status" value="1"/>
</dbReference>
<evidence type="ECO:0000256" key="5">
    <source>
        <dbReference type="ARBA" id="ARBA00023136"/>
    </source>
</evidence>
<name>A0A0W8FYX5_9ZZZZ</name>
<keyword evidence="3" id="KW-0812">Transmembrane</keyword>
<comment type="caution">
    <text evidence="7">The sequence shown here is derived from an EMBL/GenBank/DDBJ whole genome shotgun (WGS) entry which is preliminary data.</text>
</comment>
<dbReference type="PANTHER" id="PTHR30069:SF29">
    <property type="entry name" value="HEMOGLOBIN AND HEMOGLOBIN-HAPTOGLOBIN-BINDING PROTEIN 1-RELATED"/>
    <property type="match status" value="1"/>
</dbReference>
<dbReference type="EMBL" id="LNQE01000532">
    <property type="protein sequence ID" value="KUG26119.1"/>
    <property type="molecule type" value="Genomic_DNA"/>
</dbReference>
<dbReference type="SUPFAM" id="SSF56935">
    <property type="entry name" value="Porins"/>
    <property type="match status" value="1"/>
</dbReference>
<accession>A0A0W8FYX5</accession>
<protein>
    <submittedName>
        <fullName evidence="7">Tonb-dependent receptor</fullName>
    </submittedName>
</protein>
<keyword evidence="2" id="KW-0813">Transport</keyword>
<reference evidence="7" key="1">
    <citation type="journal article" date="2015" name="Proc. Natl. Acad. Sci. U.S.A.">
        <title>Networks of energetic and metabolic interactions define dynamics in microbial communities.</title>
        <authorList>
            <person name="Embree M."/>
            <person name="Liu J.K."/>
            <person name="Al-Bassam M.M."/>
            <person name="Zengler K."/>
        </authorList>
    </citation>
    <scope>NUCLEOTIDE SEQUENCE</scope>
</reference>
<comment type="subcellular location">
    <subcellularLocation>
        <location evidence="1">Cell outer membrane</location>
        <topology evidence="1">Multi-pass membrane protein</topology>
    </subcellularLocation>
</comment>
<evidence type="ECO:0000256" key="2">
    <source>
        <dbReference type="ARBA" id="ARBA00022448"/>
    </source>
</evidence>
<dbReference type="GO" id="GO:0015344">
    <property type="term" value="F:siderophore uptake transmembrane transporter activity"/>
    <property type="evidence" value="ECO:0007669"/>
    <property type="project" value="TreeGrafter"/>
</dbReference>
<dbReference type="AlphaFoldDB" id="A0A0W8FYX5"/>
<keyword evidence="7" id="KW-0675">Receptor</keyword>
<keyword evidence="4" id="KW-0732">Signal</keyword>
<dbReference type="GO" id="GO:0044718">
    <property type="term" value="P:siderophore transmembrane transport"/>
    <property type="evidence" value="ECO:0007669"/>
    <property type="project" value="TreeGrafter"/>
</dbReference>
<dbReference type="GO" id="GO:0009279">
    <property type="term" value="C:cell outer membrane"/>
    <property type="evidence" value="ECO:0007669"/>
    <property type="project" value="UniProtKB-SubCell"/>
</dbReference>
<gene>
    <name evidence="7" type="ORF">ASZ90_004051</name>
</gene>
<proteinExistence type="predicted"/>
<evidence type="ECO:0000256" key="3">
    <source>
        <dbReference type="ARBA" id="ARBA00022692"/>
    </source>
</evidence>
<evidence type="ECO:0000256" key="6">
    <source>
        <dbReference type="ARBA" id="ARBA00023237"/>
    </source>
</evidence>